<keyword evidence="2" id="KW-1185">Reference proteome</keyword>
<reference evidence="1 2" key="1">
    <citation type="submission" date="2013-04" db="EMBL/GenBank/DDBJ databases">
        <title>The Genome Sequence of Sutterella wadsworthensis HGA0223.</title>
        <authorList>
            <consortium name="The Broad Institute Genomics Platform"/>
            <person name="Earl A."/>
            <person name="Ward D."/>
            <person name="Feldgarden M."/>
            <person name="Gevers D."/>
            <person name="Schmidt T.M."/>
            <person name="Dover J."/>
            <person name="Dai D."/>
            <person name="Walker B."/>
            <person name="Young S."/>
            <person name="Zeng Q."/>
            <person name="Gargeya S."/>
            <person name="Fitzgerald M."/>
            <person name="Haas B."/>
            <person name="Abouelleil A."/>
            <person name="Allen A.W."/>
            <person name="Alvarado L."/>
            <person name="Arachchi H.M."/>
            <person name="Berlin A.M."/>
            <person name="Chapman S.B."/>
            <person name="Gainer-Dewar J."/>
            <person name="Goldberg J."/>
            <person name="Griggs A."/>
            <person name="Gujja S."/>
            <person name="Hansen M."/>
            <person name="Howarth C."/>
            <person name="Imamovic A."/>
            <person name="Ireland A."/>
            <person name="Larimer J."/>
            <person name="McCowan C."/>
            <person name="Murphy C."/>
            <person name="Pearson M."/>
            <person name="Poon T.W."/>
            <person name="Priest M."/>
            <person name="Roberts A."/>
            <person name="Saif S."/>
            <person name="Shea T."/>
            <person name="Sisk P."/>
            <person name="Sykes S."/>
            <person name="Wortman J."/>
            <person name="Nusbaum C."/>
            <person name="Birren B."/>
        </authorList>
    </citation>
    <scope>NUCLEOTIDE SEQUENCE [LARGE SCALE GENOMIC DNA]</scope>
    <source>
        <strain evidence="1 2">HGA0223</strain>
    </source>
</reference>
<evidence type="ECO:0000313" key="1">
    <source>
        <dbReference type="EMBL" id="EPD98703.1"/>
    </source>
</evidence>
<dbReference type="eggNOG" id="COG0664">
    <property type="taxonomic scope" value="Bacteria"/>
</dbReference>
<dbReference type="EMBL" id="ATCF01000021">
    <property type="protein sequence ID" value="EPD98703.1"/>
    <property type="molecule type" value="Genomic_DNA"/>
</dbReference>
<dbReference type="STRING" id="1203554.HMPREF1476_01445"/>
<sequence length="290" mass="32737">MRRFSQEWFDALSRCRFAGQWPDWSGPRAAPVMPWITAPIHPYLRKAFDHMGEVRELNPGDWLYPHVQVRSYMLVEAGLTGRIVATADGQSGAGAMALSTPMRNAAGNLNWLTHRSAIGRYQALSHVRLREIPHSEALAFLMQADKDFYLALYAQMELINLSDRFGFAILALLPAIDRFKALLTAWSLFYGEVSEGPRGLRIRVPIPGRKNHIAQVIRTSSVTLDGILRELKTAENWEREGDFVTFNASTLQSVHEWMRHAEGKDAYLARPARVEDMLLAAQAEAAEIIH</sequence>
<dbReference type="Proteomes" id="UP000014400">
    <property type="component" value="Unassembled WGS sequence"/>
</dbReference>
<accession>S3BBM4</accession>
<protein>
    <recommendedName>
        <fullName evidence="3">Crp/Fnr family transcriptional regulator</fullName>
    </recommendedName>
</protein>
<comment type="caution">
    <text evidence="1">The sequence shown here is derived from an EMBL/GenBank/DDBJ whole genome shotgun (WGS) entry which is preliminary data.</text>
</comment>
<name>S3BBM4_9BURK</name>
<proteinExistence type="predicted"/>
<dbReference type="HOGENOM" id="CLU_959520_0_0_4"/>
<dbReference type="AlphaFoldDB" id="S3BBM4"/>
<evidence type="ECO:0008006" key="3">
    <source>
        <dbReference type="Google" id="ProtNLM"/>
    </source>
</evidence>
<organism evidence="1 2">
    <name type="scientific">Sutterella wadsworthensis HGA0223</name>
    <dbReference type="NCBI Taxonomy" id="1203554"/>
    <lineage>
        <taxon>Bacteria</taxon>
        <taxon>Pseudomonadati</taxon>
        <taxon>Pseudomonadota</taxon>
        <taxon>Betaproteobacteria</taxon>
        <taxon>Burkholderiales</taxon>
        <taxon>Sutterellaceae</taxon>
        <taxon>Sutterella</taxon>
    </lineage>
</organism>
<gene>
    <name evidence="1" type="ORF">HMPREF1476_01445</name>
</gene>
<dbReference type="PATRIC" id="fig|1203554.3.peg.1512"/>
<evidence type="ECO:0000313" key="2">
    <source>
        <dbReference type="Proteomes" id="UP000014400"/>
    </source>
</evidence>